<evidence type="ECO:0000313" key="3">
    <source>
        <dbReference type="Proteomes" id="UP000295636"/>
    </source>
</evidence>
<organism evidence="2 3">
    <name type="scientific">Paenibacillus piri</name>
    <dbReference type="NCBI Taxonomy" id="2547395"/>
    <lineage>
        <taxon>Bacteria</taxon>
        <taxon>Bacillati</taxon>
        <taxon>Bacillota</taxon>
        <taxon>Bacilli</taxon>
        <taxon>Bacillales</taxon>
        <taxon>Paenibacillaceae</taxon>
        <taxon>Paenibacillus</taxon>
    </lineage>
</organism>
<dbReference type="Gene3D" id="3.40.630.30">
    <property type="match status" value="1"/>
</dbReference>
<gene>
    <name evidence="2" type="ORF">E1757_30565</name>
</gene>
<dbReference type="SUPFAM" id="SSF55729">
    <property type="entry name" value="Acyl-CoA N-acyltransferases (Nat)"/>
    <property type="match status" value="1"/>
</dbReference>
<evidence type="ECO:0000313" key="2">
    <source>
        <dbReference type="EMBL" id="TDF92141.1"/>
    </source>
</evidence>
<dbReference type="GO" id="GO:0016747">
    <property type="term" value="F:acyltransferase activity, transferring groups other than amino-acyl groups"/>
    <property type="evidence" value="ECO:0007669"/>
    <property type="project" value="InterPro"/>
</dbReference>
<dbReference type="EMBL" id="SMRT01000022">
    <property type="protein sequence ID" value="TDF92141.1"/>
    <property type="molecule type" value="Genomic_DNA"/>
</dbReference>
<dbReference type="RefSeq" id="WP_133235436.1">
    <property type="nucleotide sequence ID" value="NZ_SMRT01000022.1"/>
</dbReference>
<feature type="domain" description="N-acetyltransferase" evidence="1">
    <location>
        <begin position="20"/>
        <end position="161"/>
    </location>
</feature>
<name>A0A4R5KAI7_9BACL</name>
<keyword evidence="2" id="KW-0808">Transferase</keyword>
<sequence>MLNATSLRIVPLIEDHCRDICTWSYPPPYDVYNWRPWETMLSEQEEFADPELREKQYRAVVDEQGFLLGFAQFFPMQGVTRLGLGMRPDLCGQGLGVEFVRAIAAEAKQKAPANEIDLEVLSWNIRAFRVYRKAGFVHTDTYDRMTPTGRNLFYCMVWRPKYAAR</sequence>
<evidence type="ECO:0000259" key="1">
    <source>
        <dbReference type="PROSITE" id="PS51186"/>
    </source>
</evidence>
<dbReference type="Pfam" id="PF13302">
    <property type="entry name" value="Acetyltransf_3"/>
    <property type="match status" value="1"/>
</dbReference>
<dbReference type="OrthoDB" id="423921at2"/>
<reference evidence="2 3" key="1">
    <citation type="submission" date="2019-03" db="EMBL/GenBank/DDBJ databases">
        <title>This is whole genome sequence of Paenibacillus sp MS74 strain.</title>
        <authorList>
            <person name="Trinh H.N."/>
        </authorList>
    </citation>
    <scope>NUCLEOTIDE SEQUENCE [LARGE SCALE GENOMIC DNA]</scope>
    <source>
        <strain evidence="2 3">MS74</strain>
    </source>
</reference>
<dbReference type="Proteomes" id="UP000295636">
    <property type="component" value="Unassembled WGS sequence"/>
</dbReference>
<keyword evidence="3" id="KW-1185">Reference proteome</keyword>
<dbReference type="InterPro" id="IPR000182">
    <property type="entry name" value="GNAT_dom"/>
</dbReference>
<protein>
    <submittedName>
        <fullName evidence="2">N-acetyltransferase</fullName>
    </submittedName>
</protein>
<accession>A0A4R5KAI7</accession>
<proteinExistence type="predicted"/>
<dbReference type="AlphaFoldDB" id="A0A4R5KAI7"/>
<dbReference type="PROSITE" id="PS51186">
    <property type="entry name" value="GNAT"/>
    <property type="match status" value="1"/>
</dbReference>
<dbReference type="InterPro" id="IPR016181">
    <property type="entry name" value="Acyl_CoA_acyltransferase"/>
</dbReference>
<comment type="caution">
    <text evidence="2">The sequence shown here is derived from an EMBL/GenBank/DDBJ whole genome shotgun (WGS) entry which is preliminary data.</text>
</comment>